<protein>
    <submittedName>
        <fullName evidence="1">Phage gp6-like head-tail connector protein</fullName>
    </submittedName>
</protein>
<reference evidence="1" key="2">
    <citation type="journal article" date="2021" name="PeerJ">
        <title>Extensive microbial diversity within the chicken gut microbiome revealed by metagenomics and culture.</title>
        <authorList>
            <person name="Gilroy R."/>
            <person name="Ravi A."/>
            <person name="Getino M."/>
            <person name="Pursley I."/>
            <person name="Horton D.L."/>
            <person name="Alikhan N.F."/>
            <person name="Baker D."/>
            <person name="Gharbi K."/>
            <person name="Hall N."/>
            <person name="Watson M."/>
            <person name="Adriaenssens E.M."/>
            <person name="Foster-Nyarko E."/>
            <person name="Jarju S."/>
            <person name="Secka A."/>
            <person name="Antonio M."/>
            <person name="Oren A."/>
            <person name="Chaudhuri R.R."/>
            <person name="La Ragione R."/>
            <person name="Hildebrand F."/>
            <person name="Pallen M.J."/>
        </authorList>
    </citation>
    <scope>NUCLEOTIDE SEQUENCE</scope>
    <source>
        <strain evidence="1">ChiSjej6B24-2974</strain>
    </source>
</reference>
<organism evidence="1 2">
    <name type="scientific">Candidatus Pullichristensenella stercorigallinarum</name>
    <dbReference type="NCBI Taxonomy" id="2840909"/>
    <lineage>
        <taxon>Bacteria</taxon>
        <taxon>Bacillati</taxon>
        <taxon>Bacillota</taxon>
        <taxon>Clostridia</taxon>
        <taxon>Candidatus Pullichristensenella</taxon>
    </lineage>
</organism>
<sequence length="94" mass="10697">MTVSVAELKTHLRIQHDEEDGLLESLLKQAQAAANDFCRADFDADAPEPVRLAIQLMAAHFYEYRDSSDKAAYATMLSAFHALLYPYRVIEEMF</sequence>
<dbReference type="InterPro" id="IPR021146">
    <property type="entry name" value="Phage_gp6-like_head-tail"/>
</dbReference>
<evidence type="ECO:0000313" key="2">
    <source>
        <dbReference type="Proteomes" id="UP000824260"/>
    </source>
</evidence>
<dbReference type="NCBIfam" id="TIGR01560">
    <property type="entry name" value="put_DNA_pack"/>
    <property type="match status" value="1"/>
</dbReference>
<reference evidence="1" key="1">
    <citation type="submission" date="2020-10" db="EMBL/GenBank/DDBJ databases">
        <authorList>
            <person name="Gilroy R."/>
        </authorList>
    </citation>
    <scope>NUCLEOTIDE SEQUENCE</scope>
    <source>
        <strain evidence="1">ChiSjej6B24-2974</strain>
    </source>
</reference>
<evidence type="ECO:0000313" key="1">
    <source>
        <dbReference type="EMBL" id="HIQ83827.1"/>
    </source>
</evidence>
<dbReference type="Pfam" id="PF05135">
    <property type="entry name" value="Phage_connect_1"/>
    <property type="match status" value="1"/>
</dbReference>
<dbReference type="AlphaFoldDB" id="A0A9D1CX74"/>
<comment type="caution">
    <text evidence="1">The sequence shown here is derived from an EMBL/GenBank/DDBJ whole genome shotgun (WGS) entry which is preliminary data.</text>
</comment>
<name>A0A9D1CX74_9FIRM</name>
<dbReference type="EMBL" id="DVFZ01000112">
    <property type="protein sequence ID" value="HIQ83827.1"/>
    <property type="molecule type" value="Genomic_DNA"/>
</dbReference>
<accession>A0A9D1CX74</accession>
<dbReference type="Proteomes" id="UP000824260">
    <property type="component" value="Unassembled WGS sequence"/>
</dbReference>
<dbReference type="InterPro" id="IPR006450">
    <property type="entry name" value="Phage_HK97_gp6-like"/>
</dbReference>
<gene>
    <name evidence="1" type="ORF">IAA52_12110</name>
</gene>
<dbReference type="CDD" id="cd08054">
    <property type="entry name" value="gp6"/>
    <property type="match status" value="1"/>
</dbReference>
<proteinExistence type="predicted"/>
<dbReference type="Gene3D" id="1.10.3230.30">
    <property type="entry name" value="Phage gp6-like head-tail connector protein"/>
    <property type="match status" value="1"/>
</dbReference>